<evidence type="ECO:0000256" key="5">
    <source>
        <dbReference type="ARBA" id="ARBA00022490"/>
    </source>
</evidence>
<dbReference type="Gene3D" id="3.30.70.1170">
    <property type="entry name" value="Sun protein, domain 3"/>
    <property type="match status" value="1"/>
</dbReference>
<dbReference type="PROSITE" id="PS01153">
    <property type="entry name" value="NOL1_NOP2_SUN"/>
    <property type="match status" value="1"/>
</dbReference>
<keyword evidence="5" id="KW-0963">Cytoplasm</keyword>
<dbReference type="GO" id="GO:0003723">
    <property type="term" value="F:RNA binding"/>
    <property type="evidence" value="ECO:0007669"/>
    <property type="project" value="UniProtKB-UniRule"/>
</dbReference>
<dbReference type="InterPro" id="IPR001678">
    <property type="entry name" value="MeTrfase_RsmB-F_NOP2_dom"/>
</dbReference>
<dbReference type="GO" id="GO:0005737">
    <property type="term" value="C:cytoplasm"/>
    <property type="evidence" value="ECO:0007669"/>
    <property type="project" value="UniProtKB-SubCell"/>
</dbReference>
<dbReference type="InterPro" id="IPR054728">
    <property type="entry name" value="RsmB-like_ferredoxin"/>
</dbReference>
<dbReference type="STRING" id="1034346.GCA_000313565_01925"/>
<dbReference type="InterPro" id="IPR006027">
    <property type="entry name" value="NusB_RsmB_TIM44"/>
</dbReference>
<dbReference type="Pfam" id="PF01189">
    <property type="entry name" value="Methyltr_RsmB-F"/>
    <property type="match status" value="1"/>
</dbReference>
<comment type="catalytic activity">
    <reaction evidence="13">
        <text>cytidine(967) in 16S rRNA + S-adenosyl-L-methionine = 5-methylcytidine(967) in 16S rRNA + S-adenosyl-L-homocysteine + H(+)</text>
        <dbReference type="Rhea" id="RHEA:42748"/>
        <dbReference type="Rhea" id="RHEA-COMP:10219"/>
        <dbReference type="Rhea" id="RHEA-COMP:10220"/>
        <dbReference type="ChEBI" id="CHEBI:15378"/>
        <dbReference type="ChEBI" id="CHEBI:57856"/>
        <dbReference type="ChEBI" id="CHEBI:59789"/>
        <dbReference type="ChEBI" id="CHEBI:74483"/>
        <dbReference type="ChEBI" id="CHEBI:82748"/>
        <dbReference type="EC" id="2.1.1.176"/>
    </reaction>
</comment>
<dbReference type="Gene3D" id="1.10.940.10">
    <property type="entry name" value="NusB-like"/>
    <property type="match status" value="1"/>
</dbReference>
<evidence type="ECO:0000256" key="8">
    <source>
        <dbReference type="ARBA" id="ARBA00022679"/>
    </source>
</evidence>
<comment type="subcellular location">
    <subcellularLocation>
        <location evidence="2">Cytoplasm</location>
    </subcellularLocation>
</comment>
<dbReference type="SUPFAM" id="SSF48013">
    <property type="entry name" value="NusB-like"/>
    <property type="match status" value="1"/>
</dbReference>
<dbReference type="GO" id="GO:0008649">
    <property type="term" value="F:rRNA methyltransferase activity"/>
    <property type="evidence" value="ECO:0007669"/>
    <property type="project" value="InterPro"/>
</dbReference>
<organism evidence="16 17">
    <name type="scientific">Dielma fastidiosa</name>
    <dbReference type="NCBI Taxonomy" id="1034346"/>
    <lineage>
        <taxon>Bacteria</taxon>
        <taxon>Bacillati</taxon>
        <taxon>Bacillota</taxon>
        <taxon>Erysipelotrichia</taxon>
        <taxon>Erysipelotrichales</taxon>
        <taxon>Erysipelotrichaceae</taxon>
        <taxon>Dielma</taxon>
    </lineage>
</organism>
<dbReference type="Pfam" id="PF01029">
    <property type="entry name" value="NusB"/>
    <property type="match status" value="1"/>
</dbReference>
<dbReference type="CDD" id="cd02440">
    <property type="entry name" value="AdoMet_MTases"/>
    <property type="match status" value="1"/>
</dbReference>
<dbReference type="RefSeq" id="WP_022938230.1">
    <property type="nucleotide sequence ID" value="NZ_CABKRQ010000005.1"/>
</dbReference>
<dbReference type="OrthoDB" id="9810297at2"/>
<proteinExistence type="inferred from homology"/>
<dbReference type="NCBIfam" id="TIGR00563">
    <property type="entry name" value="rsmB"/>
    <property type="match status" value="1"/>
</dbReference>
<protein>
    <recommendedName>
        <fullName evidence="4">16S rRNA (cytosine(967)-C(5))-methyltransferase</fullName>
        <ecNumber evidence="4">2.1.1.176</ecNumber>
    </recommendedName>
    <alternativeName>
        <fullName evidence="11">16S rRNA m5C967 methyltransferase</fullName>
    </alternativeName>
    <alternativeName>
        <fullName evidence="12">rRNA (cytosine-C(5)-)-methyltransferase RsmB</fullName>
    </alternativeName>
</protein>
<dbReference type="EMBL" id="QJKH01000003">
    <property type="protein sequence ID" value="PXX80655.1"/>
    <property type="molecule type" value="Genomic_DNA"/>
</dbReference>
<evidence type="ECO:0000313" key="17">
    <source>
        <dbReference type="Proteomes" id="UP000247612"/>
    </source>
</evidence>
<keyword evidence="6" id="KW-0698">rRNA processing</keyword>
<evidence type="ECO:0000256" key="10">
    <source>
        <dbReference type="ARBA" id="ARBA00022884"/>
    </source>
</evidence>
<dbReference type="NCBIfam" id="NF011494">
    <property type="entry name" value="PRK14902.1"/>
    <property type="match status" value="1"/>
</dbReference>
<feature type="domain" description="SAM-dependent MTase RsmB/NOP-type" evidence="15">
    <location>
        <begin position="147"/>
        <end position="419"/>
    </location>
</feature>
<evidence type="ECO:0000256" key="14">
    <source>
        <dbReference type="PROSITE-ProRule" id="PRU01023"/>
    </source>
</evidence>
<comment type="caution">
    <text evidence="16">The sequence shown here is derived from an EMBL/GenBank/DDBJ whole genome shotgun (WGS) entry which is preliminary data.</text>
</comment>
<keyword evidence="9 14" id="KW-0949">S-adenosyl-L-methionine</keyword>
<keyword evidence="8 14" id="KW-0808">Transferase</keyword>
<sequence>MKAREKAYNCLCDIVLGKSYSNLYLRKEINDFSSADKGLITNIVYGTMQNYLYLRYQWEAYVQSDIAADMALLMDMSIYQFLFMDKVPEYAVVNEAVEIAAKKHKGKYKAMINAMLRRFLREGKRPILGDALFQLSIKTSHPLWVVKMWEKQYGYEIAERICLDDQGAPALAARVNTCVTSRDEIIAANPDFEKGCLSEDALIYHGGNIADTKEYLTGRVSIQDEASQCVALLVDPQPDESILDMCAAPGTKTCHMAQLMKNEGEIIALDIHEHRVELISNAAARLGLSIIQPWCFDACEINHEYDEESFDRVLVDAPCSGYGVMKRKNDIKVHMQPEDMDTLLPLQAKLLDTAFKMVKPGGVLVYSTCTLNKKENEKQIEKFLGLHDNAQLISQRTIFPYEYNTDGFYMAKLVKAEKA</sequence>
<dbReference type="InterPro" id="IPR018314">
    <property type="entry name" value="RsmB/NOL1/NOP2-like_CS"/>
</dbReference>
<dbReference type="PANTHER" id="PTHR22807">
    <property type="entry name" value="NOP2 YEAST -RELATED NOL1/NOP2/FMU SUN DOMAIN-CONTAINING"/>
    <property type="match status" value="1"/>
</dbReference>
<evidence type="ECO:0000256" key="7">
    <source>
        <dbReference type="ARBA" id="ARBA00022603"/>
    </source>
</evidence>
<dbReference type="InterPro" id="IPR004573">
    <property type="entry name" value="rRNA_ssu_MeTfrase_B"/>
</dbReference>
<evidence type="ECO:0000256" key="6">
    <source>
        <dbReference type="ARBA" id="ARBA00022552"/>
    </source>
</evidence>
<dbReference type="GO" id="GO:0006355">
    <property type="term" value="P:regulation of DNA-templated transcription"/>
    <property type="evidence" value="ECO:0007669"/>
    <property type="project" value="InterPro"/>
</dbReference>
<comment type="function">
    <text evidence="1">Specifically methylates the cytosine at position 967 (m5C967) of 16S rRNA.</text>
</comment>
<dbReference type="EC" id="2.1.1.176" evidence="4"/>
<gene>
    <name evidence="16" type="ORF">DES51_103251</name>
</gene>
<keyword evidence="17" id="KW-1185">Reference proteome</keyword>
<evidence type="ECO:0000256" key="3">
    <source>
        <dbReference type="ARBA" id="ARBA00007494"/>
    </source>
</evidence>
<dbReference type="Pfam" id="PF22458">
    <property type="entry name" value="RsmF-B_ferredox"/>
    <property type="match status" value="1"/>
</dbReference>
<dbReference type="InterPro" id="IPR035926">
    <property type="entry name" value="NusB-like_sf"/>
</dbReference>
<evidence type="ECO:0000256" key="9">
    <source>
        <dbReference type="ARBA" id="ARBA00022691"/>
    </source>
</evidence>
<dbReference type="PRINTS" id="PR02008">
    <property type="entry name" value="RCMTFAMILY"/>
</dbReference>
<dbReference type="InterPro" id="IPR049560">
    <property type="entry name" value="MeTrfase_RsmB-F_NOP2_cat"/>
</dbReference>
<comment type="similarity">
    <text evidence="3 14">Belongs to the class I-like SAM-binding methyltransferase superfamily. RsmB/NOP family.</text>
</comment>
<dbReference type="SUPFAM" id="SSF53335">
    <property type="entry name" value="S-adenosyl-L-methionine-dependent methyltransferases"/>
    <property type="match status" value="1"/>
</dbReference>
<dbReference type="Gene3D" id="3.40.50.150">
    <property type="entry name" value="Vaccinia Virus protein VP39"/>
    <property type="match status" value="1"/>
</dbReference>
<dbReference type="InterPro" id="IPR029063">
    <property type="entry name" value="SAM-dependent_MTases_sf"/>
</dbReference>
<name>A0A318KY39_9FIRM</name>
<dbReference type="PANTHER" id="PTHR22807:SF53">
    <property type="entry name" value="RIBOSOMAL RNA SMALL SUBUNIT METHYLTRANSFERASE B-RELATED"/>
    <property type="match status" value="1"/>
</dbReference>
<dbReference type="Proteomes" id="UP000247612">
    <property type="component" value="Unassembled WGS sequence"/>
</dbReference>
<feature type="binding site" evidence="14">
    <location>
        <position position="270"/>
    </location>
    <ligand>
        <name>S-adenosyl-L-methionine</name>
        <dbReference type="ChEBI" id="CHEBI:59789"/>
    </ligand>
</feature>
<evidence type="ECO:0000256" key="12">
    <source>
        <dbReference type="ARBA" id="ARBA00031088"/>
    </source>
</evidence>
<keyword evidence="10 14" id="KW-0694">RNA-binding</keyword>
<accession>A0A318KY39</accession>
<dbReference type="InterPro" id="IPR023267">
    <property type="entry name" value="RCMT"/>
</dbReference>
<evidence type="ECO:0000256" key="4">
    <source>
        <dbReference type="ARBA" id="ARBA00012140"/>
    </source>
</evidence>
<feature type="binding site" evidence="14">
    <location>
        <position position="316"/>
    </location>
    <ligand>
        <name>S-adenosyl-L-methionine</name>
        <dbReference type="ChEBI" id="CHEBI:59789"/>
    </ligand>
</feature>
<feature type="active site" description="Nucleophile" evidence="14">
    <location>
        <position position="369"/>
    </location>
</feature>
<dbReference type="FunFam" id="3.40.50.150:FF:000022">
    <property type="entry name" value="Ribosomal RNA small subunit methyltransferase B"/>
    <property type="match status" value="1"/>
</dbReference>
<keyword evidence="7 14" id="KW-0489">Methyltransferase</keyword>
<evidence type="ECO:0000256" key="11">
    <source>
        <dbReference type="ARBA" id="ARBA00030399"/>
    </source>
</evidence>
<dbReference type="AlphaFoldDB" id="A0A318KY39"/>
<comment type="caution">
    <text evidence="14">Lacks conserved residue(s) required for the propagation of feature annotation.</text>
</comment>
<feature type="binding site" evidence="14">
    <location>
        <position position="297"/>
    </location>
    <ligand>
        <name>S-adenosyl-L-methionine</name>
        <dbReference type="ChEBI" id="CHEBI:59789"/>
    </ligand>
</feature>
<evidence type="ECO:0000256" key="13">
    <source>
        <dbReference type="ARBA" id="ARBA00047283"/>
    </source>
</evidence>
<dbReference type="PROSITE" id="PS51686">
    <property type="entry name" value="SAM_MT_RSMB_NOP"/>
    <property type="match status" value="1"/>
</dbReference>
<reference evidence="16 17" key="1">
    <citation type="submission" date="2018-05" db="EMBL/GenBank/DDBJ databases">
        <title>Genomic Encyclopedia of Type Strains, Phase IV (KMG-IV): sequencing the most valuable type-strain genomes for metagenomic binning, comparative biology and taxonomic classification.</title>
        <authorList>
            <person name="Goeker M."/>
        </authorList>
    </citation>
    <scope>NUCLEOTIDE SEQUENCE [LARGE SCALE GENOMIC DNA]</scope>
    <source>
        <strain evidence="16 17">JC118</strain>
    </source>
</reference>
<evidence type="ECO:0000256" key="1">
    <source>
        <dbReference type="ARBA" id="ARBA00002724"/>
    </source>
</evidence>
<evidence type="ECO:0000259" key="15">
    <source>
        <dbReference type="PROSITE" id="PS51686"/>
    </source>
</evidence>
<evidence type="ECO:0000256" key="2">
    <source>
        <dbReference type="ARBA" id="ARBA00004496"/>
    </source>
</evidence>
<evidence type="ECO:0000313" key="16">
    <source>
        <dbReference type="EMBL" id="PXX80655.1"/>
    </source>
</evidence>